<dbReference type="Gene3D" id="3.30.420.10">
    <property type="entry name" value="Ribonuclease H-like superfamily/Ribonuclease H"/>
    <property type="match status" value="1"/>
</dbReference>
<dbReference type="InterPro" id="IPR025948">
    <property type="entry name" value="HTH-like_dom"/>
</dbReference>
<comment type="caution">
    <text evidence="2">The sequence shown here is derived from an EMBL/GenBank/DDBJ whole genome shotgun (WGS) entry which is preliminary data.</text>
</comment>
<dbReference type="InterPro" id="IPR001584">
    <property type="entry name" value="Integrase_cat-core"/>
</dbReference>
<dbReference type="EMBL" id="BAAAZU010000013">
    <property type="protein sequence ID" value="GAA3927277.1"/>
    <property type="molecule type" value="Genomic_DNA"/>
</dbReference>
<protein>
    <recommendedName>
        <fullName evidence="1">Integrase catalytic domain-containing protein</fullName>
    </recommendedName>
</protein>
<dbReference type="PANTHER" id="PTHR47515:SF1">
    <property type="entry name" value="BLR2054 PROTEIN"/>
    <property type="match status" value="1"/>
</dbReference>
<dbReference type="SUPFAM" id="SSF53098">
    <property type="entry name" value="Ribonuclease H-like"/>
    <property type="match status" value="1"/>
</dbReference>
<keyword evidence="3" id="KW-1185">Reference proteome</keyword>
<dbReference type="InterPro" id="IPR012337">
    <property type="entry name" value="RNaseH-like_sf"/>
</dbReference>
<evidence type="ECO:0000313" key="2">
    <source>
        <dbReference type="EMBL" id="GAA3927277.1"/>
    </source>
</evidence>
<gene>
    <name evidence="2" type="ORF">GCM10022229_21750</name>
</gene>
<accession>A0ABP7MP42</accession>
<organism evidence="2 3">
    <name type="scientific">Luteimonas lutimaris</name>
    <dbReference type="NCBI Taxonomy" id="698645"/>
    <lineage>
        <taxon>Bacteria</taxon>
        <taxon>Pseudomonadati</taxon>
        <taxon>Pseudomonadota</taxon>
        <taxon>Gammaproteobacteria</taxon>
        <taxon>Lysobacterales</taxon>
        <taxon>Lysobacteraceae</taxon>
        <taxon>Luteimonas</taxon>
    </lineage>
</organism>
<dbReference type="Pfam" id="PF00665">
    <property type="entry name" value="rve"/>
    <property type="match status" value="1"/>
</dbReference>
<evidence type="ECO:0000259" key="1">
    <source>
        <dbReference type="PROSITE" id="PS50994"/>
    </source>
</evidence>
<name>A0ABP7MP42_9GAMM</name>
<dbReference type="PROSITE" id="PS50994">
    <property type="entry name" value="INTEGRASE"/>
    <property type="match status" value="1"/>
</dbReference>
<reference evidence="3" key="1">
    <citation type="journal article" date="2019" name="Int. J. Syst. Evol. Microbiol.">
        <title>The Global Catalogue of Microorganisms (GCM) 10K type strain sequencing project: providing services to taxonomists for standard genome sequencing and annotation.</title>
        <authorList>
            <consortium name="The Broad Institute Genomics Platform"/>
            <consortium name="The Broad Institute Genome Sequencing Center for Infectious Disease"/>
            <person name="Wu L."/>
            <person name="Ma J."/>
        </authorList>
    </citation>
    <scope>NUCLEOTIDE SEQUENCE [LARGE SCALE GENOMIC DNA]</scope>
    <source>
        <strain evidence="3">JCM 16916</strain>
    </source>
</reference>
<feature type="domain" description="Integrase catalytic" evidence="1">
    <location>
        <begin position="86"/>
        <end position="181"/>
    </location>
</feature>
<dbReference type="Pfam" id="PF13276">
    <property type="entry name" value="HTH_21"/>
    <property type="match status" value="1"/>
</dbReference>
<dbReference type="PANTHER" id="PTHR47515">
    <property type="entry name" value="LOW CALCIUM RESPONSE LOCUS PROTEIN T"/>
    <property type="match status" value="1"/>
</dbReference>
<evidence type="ECO:0000313" key="3">
    <source>
        <dbReference type="Proteomes" id="UP001501727"/>
    </source>
</evidence>
<proteinExistence type="predicted"/>
<dbReference type="Proteomes" id="UP001501727">
    <property type="component" value="Unassembled WGS sequence"/>
</dbReference>
<sequence length="181" mass="21258">MVRQSRAGWYYQPKEKDDAPLLRRMEEIAATRVRYGFWRIYVLLRREGWLINHKRVYRLYRQAGLNLRRKRPRRRKAAAHRLERVVLAAPNQCWSMDFVADALFDGRRFRALTVVDNFTKECLAIEVDAQFKGKDVVAVMERLKHQRGLSQRIQTDNGSEFISLALALNQNAEFSSSGRTS</sequence>
<dbReference type="InterPro" id="IPR036397">
    <property type="entry name" value="RNaseH_sf"/>
</dbReference>